<dbReference type="RefSeq" id="WP_089319772.1">
    <property type="nucleotide sequence ID" value="NZ_FZOQ01000012.1"/>
</dbReference>
<dbReference type="EMBL" id="FZOQ01000012">
    <property type="protein sequence ID" value="SNS73393.1"/>
    <property type="molecule type" value="Genomic_DNA"/>
</dbReference>
<protein>
    <recommendedName>
        <fullName evidence="5">YXWGXW repeat-containing protein</fullName>
    </recommendedName>
</protein>
<name>A0A239GXY5_9BACT</name>
<feature type="region of interest" description="Disordered" evidence="1">
    <location>
        <begin position="234"/>
        <end position="398"/>
    </location>
</feature>
<gene>
    <name evidence="3" type="ORF">SAMN06296052_11256</name>
</gene>
<feature type="chain" id="PRO_5013031775" description="YXWGXW repeat-containing protein" evidence="2">
    <location>
        <begin position="28"/>
        <end position="398"/>
    </location>
</feature>
<reference evidence="4" key="1">
    <citation type="submission" date="2017-06" db="EMBL/GenBank/DDBJ databases">
        <authorList>
            <person name="Varghese N."/>
            <person name="Submissions S."/>
        </authorList>
    </citation>
    <scope>NUCLEOTIDE SEQUENCE [LARGE SCALE GENOMIC DNA]</scope>
    <source>
        <strain evidence="4">NKM1</strain>
    </source>
</reference>
<keyword evidence="4" id="KW-1185">Reference proteome</keyword>
<evidence type="ECO:0000256" key="2">
    <source>
        <dbReference type="SAM" id="SignalP"/>
    </source>
</evidence>
<feature type="signal peptide" evidence="2">
    <location>
        <begin position="1"/>
        <end position="27"/>
    </location>
</feature>
<dbReference type="AlphaFoldDB" id="A0A239GXY5"/>
<feature type="compositionally biased region" description="Basic and acidic residues" evidence="1">
    <location>
        <begin position="310"/>
        <end position="359"/>
    </location>
</feature>
<evidence type="ECO:0000256" key="1">
    <source>
        <dbReference type="SAM" id="MobiDB-lite"/>
    </source>
</evidence>
<accession>A0A239GXY5</accession>
<feature type="compositionally biased region" description="Gly residues" evidence="1">
    <location>
        <begin position="388"/>
        <end position="398"/>
    </location>
</feature>
<evidence type="ECO:0000313" key="4">
    <source>
        <dbReference type="Proteomes" id="UP000198432"/>
    </source>
</evidence>
<evidence type="ECO:0000313" key="3">
    <source>
        <dbReference type="EMBL" id="SNS73393.1"/>
    </source>
</evidence>
<feature type="compositionally biased region" description="Low complexity" evidence="1">
    <location>
        <begin position="366"/>
        <end position="387"/>
    </location>
</feature>
<sequence>MKKYTTLAIAPILALMAVGCSSPIAMQSTEYDDMYYSSSDKTEFVEPEAPAYQRYERYEEGSEALETERALAEGEVLNPEYSDNRSITNNYYSDEYYDGRPYDPRDSWYRPNYSFVDPYWGMAYLPRRNSFAYYDPFYDPFFYDPFYDPFWSRPLYGNGLNISISYGLGWGGGFYNRPFYSRGWWPNSYGYGYYNGFYNGMYASNPYFYNPYFGNGFYDRPTVVSRPVRAQYGPRDARGGVVTEGVAGRPVRGESIDGGSIGSQSVGRPARRGESTSVRSSDTQESRRVLPSRTRRGEIISPRGSQNQTGRERIIIQPREQRVAPSREIRRESTSPRRIEYRPQQRETRSRIIESRPIRTYEQNNSFPSRSYEPRSSSGSSSSSSSGNSGGGRPPRGQ</sequence>
<keyword evidence="2" id="KW-0732">Signal</keyword>
<dbReference type="PROSITE" id="PS51257">
    <property type="entry name" value="PROKAR_LIPOPROTEIN"/>
    <property type="match status" value="1"/>
</dbReference>
<evidence type="ECO:0008006" key="5">
    <source>
        <dbReference type="Google" id="ProtNLM"/>
    </source>
</evidence>
<proteinExistence type="predicted"/>
<organism evidence="3 4">
    <name type="scientific">Pontibacter ummariensis</name>
    <dbReference type="NCBI Taxonomy" id="1610492"/>
    <lineage>
        <taxon>Bacteria</taxon>
        <taxon>Pseudomonadati</taxon>
        <taxon>Bacteroidota</taxon>
        <taxon>Cytophagia</taxon>
        <taxon>Cytophagales</taxon>
        <taxon>Hymenobacteraceae</taxon>
        <taxon>Pontibacter</taxon>
    </lineage>
</organism>
<dbReference type="Proteomes" id="UP000198432">
    <property type="component" value="Unassembled WGS sequence"/>
</dbReference>
<dbReference type="OrthoDB" id="893821at2"/>